<feature type="transmembrane region" description="Helical" evidence="9">
    <location>
        <begin position="1662"/>
        <end position="1682"/>
    </location>
</feature>
<evidence type="ECO:0000259" key="10">
    <source>
        <dbReference type="PROSITE" id="PS50095"/>
    </source>
</evidence>
<dbReference type="OrthoDB" id="5979242at2759"/>
<dbReference type="InterPro" id="IPR002859">
    <property type="entry name" value="PKD/REJ-like"/>
</dbReference>
<dbReference type="Pfam" id="PF01825">
    <property type="entry name" value="GPS"/>
    <property type="match status" value="1"/>
</dbReference>
<dbReference type="PANTHER" id="PTHR10877">
    <property type="entry name" value="POLYCYSTIN FAMILY MEMBER"/>
    <property type="match status" value="1"/>
</dbReference>
<dbReference type="Proteomes" id="UP000225706">
    <property type="component" value="Unassembled WGS sequence"/>
</dbReference>
<dbReference type="InterPro" id="IPR046791">
    <property type="entry name" value="Polycystin_dom"/>
</dbReference>
<dbReference type="Pfam" id="PF20519">
    <property type="entry name" value="Polycystin_dom"/>
    <property type="match status" value="1"/>
</dbReference>
<dbReference type="Pfam" id="PF08016">
    <property type="entry name" value="PKD_channel"/>
    <property type="match status" value="1"/>
</dbReference>
<feature type="transmembrane region" description="Helical" evidence="9">
    <location>
        <begin position="1504"/>
        <end position="1527"/>
    </location>
</feature>
<feature type="domain" description="GAIN-B" evidence="11">
    <location>
        <begin position="1075"/>
        <end position="1239"/>
    </location>
</feature>
<evidence type="ECO:0000256" key="6">
    <source>
        <dbReference type="ARBA" id="ARBA00023136"/>
    </source>
</evidence>
<feature type="domain" description="PLAT" evidence="10">
    <location>
        <begin position="1300"/>
        <end position="1420"/>
    </location>
</feature>
<evidence type="ECO:0000259" key="12">
    <source>
        <dbReference type="PROSITE" id="PS51111"/>
    </source>
</evidence>
<reference evidence="14" key="1">
    <citation type="journal article" date="2017" name="bioRxiv">
        <title>Comparative analysis of the genomes of Stylophora pistillata and Acropora digitifera provides evidence for extensive differences between species of corals.</title>
        <authorList>
            <person name="Voolstra C.R."/>
            <person name="Li Y."/>
            <person name="Liew Y.J."/>
            <person name="Baumgarten S."/>
            <person name="Zoccola D."/>
            <person name="Flot J.-F."/>
            <person name="Tambutte S."/>
            <person name="Allemand D."/>
            <person name="Aranda M."/>
        </authorList>
    </citation>
    <scope>NUCLEOTIDE SEQUENCE [LARGE SCALE GENOMIC DNA]</scope>
</reference>
<feature type="transmembrane region" description="Helical" evidence="9">
    <location>
        <begin position="2101"/>
        <end position="2122"/>
    </location>
</feature>
<dbReference type="GO" id="GO:0050982">
    <property type="term" value="P:detection of mechanical stimulus"/>
    <property type="evidence" value="ECO:0007669"/>
    <property type="project" value="TreeGrafter"/>
</dbReference>
<keyword evidence="14" id="KW-1185">Reference proteome</keyword>
<feature type="transmembrane region" description="Helical" evidence="9">
    <location>
        <begin position="1915"/>
        <end position="1932"/>
    </location>
</feature>
<organism evidence="13 14">
    <name type="scientific">Stylophora pistillata</name>
    <name type="common">Smooth cauliflower coral</name>
    <dbReference type="NCBI Taxonomy" id="50429"/>
    <lineage>
        <taxon>Eukaryota</taxon>
        <taxon>Metazoa</taxon>
        <taxon>Cnidaria</taxon>
        <taxon>Anthozoa</taxon>
        <taxon>Hexacorallia</taxon>
        <taxon>Scleractinia</taxon>
        <taxon>Astrocoeniina</taxon>
        <taxon>Pocilloporidae</taxon>
        <taxon>Stylophora</taxon>
    </lineage>
</organism>
<evidence type="ECO:0000256" key="9">
    <source>
        <dbReference type="SAM" id="Phobius"/>
    </source>
</evidence>
<gene>
    <name evidence="13" type="primary">Pkd1l2</name>
    <name evidence="13" type="ORF">AWC38_SpisGene15073</name>
</gene>
<name>A0A2B4RW52_STYPI</name>
<dbReference type="InterPro" id="IPR014010">
    <property type="entry name" value="REJ_dom"/>
</dbReference>
<dbReference type="Pfam" id="PF01477">
    <property type="entry name" value="PLAT"/>
    <property type="match status" value="1"/>
</dbReference>
<proteinExistence type="inferred from homology"/>
<comment type="caution">
    <text evidence="8">Lacks conserved residue(s) required for the propagation of feature annotation.</text>
</comment>
<dbReference type="InterPro" id="IPR036392">
    <property type="entry name" value="PLAT/LH2_dom_sf"/>
</dbReference>
<accession>A0A2B4RW52</accession>
<dbReference type="InterPro" id="IPR046338">
    <property type="entry name" value="GAIN_dom_sf"/>
</dbReference>
<feature type="transmembrane region" description="Helical" evidence="9">
    <location>
        <begin position="1592"/>
        <end position="1621"/>
    </location>
</feature>
<dbReference type="InterPro" id="IPR057774">
    <property type="entry name" value="D8C_UMOD/GP2/OIT3-like"/>
</dbReference>
<evidence type="ECO:0000256" key="1">
    <source>
        <dbReference type="ARBA" id="ARBA00004141"/>
    </source>
</evidence>
<keyword evidence="5 9" id="KW-1133">Transmembrane helix</keyword>
<evidence type="ECO:0000256" key="2">
    <source>
        <dbReference type="ARBA" id="ARBA00007200"/>
    </source>
</evidence>
<sequence>MDSYNLHHKIERYDLLGILRCSLALKVASSGNSLTPNYASCKKYEGPSYNFDDKVELYDLLGILKSSLKLKGALSCNSLRLFHLKTVSIPAECSPLQYQELNESDRYWKHSLSPLSCDKSKIVSGQWYRFTGAAGTMMAPYCIPKRRCNTHAVGWISGRHPSEAYELVTAKACFHWNSDCCLWHRPVQIRNCSGYYVYELQEWNHCYHRYCGVKACPEHSEYIETSPNVHECWCKYVYPGEPEVDPCRRQTESDLTNIKDSIAVLIHDADTQPSSPMRFRRDQTRTLVASLKKENFLLQEASFAWKIRKLSLSPFNIYDPPELLVPNTLELNIRPNLLSTGLKVVTFELREVPGSELTALDFAFIEVLNAALEVSIAGGTEVVRSIKRLITVDATSSYDTDNLSAGNSSGLKYNWFCLIITKSNVSRSYTPASNVSFRGLESIYDTLVRAAASGTLFQLPDDVFLRGRERAKVTLDNKKLTRNQTYYVVLTVSKDVRVARGIQIVHVRDGHVLVIRILCTMNCDSPASVSSRNSLRTDCASIRCPVSLKYGWSLLKNNGSNSHPQWSTQIHFKDLLGTKVDSANLVIKEQKLLPGSSYKIKLNVLSPEGSFGSAVYQFDTVASPSGGTCHGAQLDRKDVGSWVNITCQGWKDKHTPLSYEFFRELADGELDMLSYGVWSYSVVYIPPLDEDVVRFKVAVVNSLRAAYTTGFSIKLNQSSWLRAKEVDNSELQARIEKMDTHFELKQTNLAIQEADMLLFLLKMVAKKADEEKDLPQMKNQVISKICEVPIDKLERLVQVAVILKKATKGDALVSHDTTFTVLNKLKEISNRLSLENVQKRSSETRLFLKGARLLLHCTTNIMDSSSSRVLTGSLSANFDKGEEMTMGKTISVRCQELTEMTTNALLSLKLPGEENTTIRNERQTTILGKHESDDLSSFEISDGKASFVFPPLDSRALKTWVGDISDVGVEMMNYNFNPYMTDDSSSRVRSKVVSLVLKDGTGKALNTTVLPSDIEIGIPIPNYDPVNSTRSDHFLNPGRMQYHTITVLEVDTTIKLTITTKTAASIAVYVKFAEQPTEISFDEVIHLSIENRSSSTDCELEGNCSLSIVVEGKYPGEYFVGLLENSESRKKFLRSRGRRSFLPETATQEKCVKFKDPPPAVVPQVEHVIFVPQYDSDRSVNYSLQVETIWCAFWSEAEQIWTNEGCKATRESDHSSLRCLCNHLTAFGGDILVAPNTIDFELVQQAFENVDPSDLLVVITLCSTFLVYFLVLVQARRADKADASKDNPLIPLAAYQNGDYMYEVSITTGGWKNCGTTANVSMILYGTENTSDVVKLTCDIPCNRKLFAEGNTDNFLIRQEMPLGEITSMQIGHDISGEDPSWFISEILTLDCQTGQRLLFSCYRWLALERDDGQTTRRFYADDFKNEDRFKRKFSALLRNGFADDHLWLSVIRKQPRNQFTRAQRASCCWSLFMLSMVTSAMFYETEDIAQRKLQIGPFSLTPSQLVIALESALVVVPASLLIVLLFRKSQLRRNIQGNRYHLVTSKRKVWCLLPHFFVYIAWFLCIGTAITSALFTMFYSFMWGGEKSSRWLTSVLLSFTGEVLVFQPVKIIIASVVLALRHGRGKKSTNKSNPTDASEIVDLSSMDVERVRKYRKNKRRMYAFTKELVFSVTFFVLLLIVCYGDKSRQRYHLRGAIENEALYFDNIGRYKVTNVAQFWGWLEDVFVPAIFSDGSYRDQEEKGLDYTSSDRSTVVGMPRLRQLRVTKDSCVFHQIFKSMFISCYGPFSKNEEEKRTWIGKNSSSVLCPENWEYNGDGGFDTWGRFAVYSGGGYIANLGYNKVNAKRIIKDLKEKYWIDRQTRAVLVEFSLYNPPSNLLAVMTYFFEVLPSGFAGIFKSYGILPLSATNPQAHETYLLFAFLFGILLVFFFIFETIKLCRQSSLYFKSGWNWLNILQILTALSALFLKWMKIKAATKTFFKLKENPFVPISFHDVLLWSDLENLVICIASVTGTLRLLKCFHFMPQIIVFSWTLRRSFSSVSSFFLIFVVVAIGHSFLGVIAFGTNMYMFSSFIEAISSQFLMLLGKNIPANELITTNPILGRFFFFTFVASTTIVIVNTFIATINEHYATSNSDKGVEDLELAEFITDRIIDTLFRQKSNRNQFMAEYENHELFDSEVLLEYSSLGGNTTRTLSPTSHRSRTPEISYKLEAATYESFQLQ</sequence>
<feature type="transmembrane region" description="Helical" evidence="9">
    <location>
        <begin position="1952"/>
        <end position="1970"/>
    </location>
</feature>
<dbReference type="InterPro" id="IPR000203">
    <property type="entry name" value="GPS"/>
</dbReference>
<comment type="similarity">
    <text evidence="2">Belongs to the polycystin family.</text>
</comment>
<comment type="subcellular location">
    <subcellularLocation>
        <location evidence="1">Membrane</location>
        <topology evidence="1">Multi-pass membrane protein</topology>
    </subcellularLocation>
</comment>
<evidence type="ECO:0000313" key="13">
    <source>
        <dbReference type="EMBL" id="PFX20475.1"/>
    </source>
</evidence>
<dbReference type="InterPro" id="IPR051223">
    <property type="entry name" value="Polycystin"/>
</dbReference>
<evidence type="ECO:0000256" key="5">
    <source>
        <dbReference type="ARBA" id="ARBA00022989"/>
    </source>
</evidence>
<evidence type="ECO:0000256" key="8">
    <source>
        <dbReference type="PROSITE-ProRule" id="PRU00152"/>
    </source>
</evidence>
<evidence type="ECO:0000256" key="7">
    <source>
        <dbReference type="ARBA" id="ARBA00023157"/>
    </source>
</evidence>
<dbReference type="Gene3D" id="2.60.220.50">
    <property type="match status" value="1"/>
</dbReference>
<dbReference type="SUPFAM" id="SSF49723">
    <property type="entry name" value="Lipase/lipooxygenase domain (PLAT/LH2 domain)"/>
    <property type="match status" value="1"/>
</dbReference>
<keyword evidence="7" id="KW-1015">Disulfide bond</keyword>
<dbReference type="GO" id="GO:0016020">
    <property type="term" value="C:membrane"/>
    <property type="evidence" value="ECO:0007669"/>
    <property type="project" value="UniProtKB-SubCell"/>
</dbReference>
<keyword evidence="3 9" id="KW-0812">Transmembrane</keyword>
<feature type="transmembrane region" description="Helical" evidence="9">
    <location>
        <begin position="2044"/>
        <end position="2063"/>
    </location>
</feature>
<dbReference type="InterPro" id="IPR013122">
    <property type="entry name" value="PKD1_2_channel"/>
</dbReference>
<dbReference type="Pfam" id="PF23283">
    <property type="entry name" value="D8C_UMOD"/>
    <property type="match status" value="1"/>
</dbReference>
<dbReference type="Pfam" id="PF02010">
    <property type="entry name" value="REJ"/>
    <property type="match status" value="1"/>
</dbReference>
<dbReference type="GO" id="GO:0005262">
    <property type="term" value="F:calcium channel activity"/>
    <property type="evidence" value="ECO:0007669"/>
    <property type="project" value="TreeGrafter"/>
</dbReference>
<dbReference type="PROSITE" id="PS51111">
    <property type="entry name" value="REJ"/>
    <property type="match status" value="1"/>
</dbReference>
<evidence type="ECO:0000259" key="11">
    <source>
        <dbReference type="PROSITE" id="PS50221"/>
    </source>
</evidence>
<comment type="caution">
    <text evidence="13">The sequence shown here is derived from an EMBL/GenBank/DDBJ whole genome shotgun (WGS) entry which is preliminary data.</text>
</comment>
<evidence type="ECO:0000256" key="3">
    <source>
        <dbReference type="ARBA" id="ARBA00022692"/>
    </source>
</evidence>
<feature type="domain" description="REJ" evidence="12">
    <location>
        <begin position="247"/>
        <end position="662"/>
    </location>
</feature>
<feature type="transmembrane region" description="Helical" evidence="9">
    <location>
        <begin position="1878"/>
        <end position="1903"/>
    </location>
</feature>
<protein>
    <submittedName>
        <fullName evidence="13">Polycystic kidney disease protein 1-like 2</fullName>
    </submittedName>
</protein>
<keyword evidence="6 9" id="KW-0472">Membrane</keyword>
<dbReference type="SMART" id="SM00303">
    <property type="entry name" value="GPS"/>
    <property type="match status" value="1"/>
</dbReference>
<dbReference type="SMART" id="SM00308">
    <property type="entry name" value="LH2"/>
    <property type="match status" value="1"/>
</dbReference>
<dbReference type="Gene3D" id="2.60.60.20">
    <property type="entry name" value="PLAT/LH2 domain"/>
    <property type="match status" value="1"/>
</dbReference>
<dbReference type="PANTHER" id="PTHR10877:SF150">
    <property type="entry name" value="REJ DOMAIN-CONTAINING PROTEIN"/>
    <property type="match status" value="1"/>
</dbReference>
<evidence type="ECO:0000256" key="4">
    <source>
        <dbReference type="ARBA" id="ARBA00022729"/>
    </source>
</evidence>
<keyword evidence="4" id="KW-0732">Signal</keyword>
<evidence type="ECO:0000313" key="14">
    <source>
        <dbReference type="Proteomes" id="UP000225706"/>
    </source>
</evidence>
<dbReference type="InterPro" id="IPR001024">
    <property type="entry name" value="PLAT/LH2_dom"/>
</dbReference>
<feature type="transmembrane region" description="Helical" evidence="9">
    <location>
        <begin position="1463"/>
        <end position="1484"/>
    </location>
</feature>
<dbReference type="Gene3D" id="1.10.287.70">
    <property type="match status" value="1"/>
</dbReference>
<dbReference type="EMBL" id="LSMT01000315">
    <property type="protein sequence ID" value="PFX20475.1"/>
    <property type="molecule type" value="Genomic_DNA"/>
</dbReference>
<dbReference type="PROSITE" id="PS50095">
    <property type="entry name" value="PLAT"/>
    <property type="match status" value="1"/>
</dbReference>
<feature type="transmembrane region" description="Helical" evidence="9">
    <location>
        <begin position="1557"/>
        <end position="1580"/>
    </location>
</feature>
<feature type="transmembrane region" description="Helical" evidence="9">
    <location>
        <begin position="1255"/>
        <end position="1275"/>
    </location>
</feature>
<dbReference type="InterPro" id="IPR057244">
    <property type="entry name" value="GAIN_B"/>
</dbReference>
<dbReference type="PROSITE" id="PS50221">
    <property type="entry name" value="GAIN_B"/>
    <property type="match status" value="1"/>
</dbReference>